<dbReference type="EMBL" id="NBWU01000002">
    <property type="protein sequence ID" value="PCE64936.1"/>
    <property type="molecule type" value="Genomic_DNA"/>
</dbReference>
<dbReference type="GO" id="GO:0005975">
    <property type="term" value="P:carbohydrate metabolic process"/>
    <property type="evidence" value="ECO:0007669"/>
    <property type="project" value="InterPro"/>
</dbReference>
<keyword evidence="10" id="KW-1185">Reference proteome</keyword>
<dbReference type="InterPro" id="IPR017853">
    <property type="entry name" value="GH"/>
</dbReference>
<feature type="active site" description="Proton donor" evidence="6">
    <location>
        <position position="341"/>
    </location>
</feature>
<accession>A0A2A4GAC6</accession>
<name>A0A2A4GAC6_9FLAO</name>
<evidence type="ECO:0000256" key="3">
    <source>
        <dbReference type="ARBA" id="ARBA00012663"/>
    </source>
</evidence>
<dbReference type="CDD" id="cd06568">
    <property type="entry name" value="GH20_SpHex_like"/>
    <property type="match status" value="1"/>
</dbReference>
<feature type="domain" description="Glycoside hydrolase family 20 catalytic" evidence="7">
    <location>
        <begin position="178"/>
        <end position="492"/>
    </location>
</feature>
<comment type="similarity">
    <text evidence="2">Belongs to the glycosyl hydrolase 20 family.</text>
</comment>
<keyword evidence="4" id="KW-0378">Hydrolase</keyword>
<dbReference type="GO" id="GO:0016020">
    <property type="term" value="C:membrane"/>
    <property type="evidence" value="ECO:0007669"/>
    <property type="project" value="TreeGrafter"/>
</dbReference>
<dbReference type="Gene3D" id="3.30.379.10">
    <property type="entry name" value="Chitobiase/beta-hexosaminidase domain 2-like"/>
    <property type="match status" value="1"/>
</dbReference>
<keyword evidence="5" id="KW-0326">Glycosidase</keyword>
<dbReference type="RefSeq" id="WP_097440216.1">
    <property type="nucleotide sequence ID" value="NZ_KZ300476.1"/>
</dbReference>
<dbReference type="InterPro" id="IPR029018">
    <property type="entry name" value="Hex-like_dom2"/>
</dbReference>
<comment type="caution">
    <text evidence="9">The sequence shown here is derived from an EMBL/GenBank/DDBJ whole genome shotgun (WGS) entry which is preliminary data.</text>
</comment>
<evidence type="ECO:0000256" key="6">
    <source>
        <dbReference type="PIRSR" id="PIRSR625705-1"/>
    </source>
</evidence>
<dbReference type="InterPro" id="IPR015882">
    <property type="entry name" value="HEX_bac_N"/>
</dbReference>
<dbReference type="PROSITE" id="PS51257">
    <property type="entry name" value="PROKAR_LIPOPROTEIN"/>
    <property type="match status" value="1"/>
</dbReference>
<evidence type="ECO:0000313" key="10">
    <source>
        <dbReference type="Proteomes" id="UP000219559"/>
    </source>
</evidence>
<dbReference type="PRINTS" id="PR00738">
    <property type="entry name" value="GLHYDRLASE20"/>
</dbReference>
<evidence type="ECO:0000256" key="1">
    <source>
        <dbReference type="ARBA" id="ARBA00001231"/>
    </source>
</evidence>
<comment type="catalytic activity">
    <reaction evidence="1">
        <text>Hydrolysis of terminal non-reducing N-acetyl-D-hexosamine residues in N-acetyl-beta-D-hexosaminides.</text>
        <dbReference type="EC" id="3.2.1.52"/>
    </reaction>
</comment>
<dbReference type="Proteomes" id="UP000219559">
    <property type="component" value="Unassembled WGS sequence"/>
</dbReference>
<dbReference type="InterPro" id="IPR025705">
    <property type="entry name" value="Beta_hexosaminidase_sua/sub"/>
</dbReference>
<reference evidence="9 10" key="1">
    <citation type="submission" date="2017-04" db="EMBL/GenBank/DDBJ databases">
        <title>A new member of the family Flavobacteriaceae isolated from ascidians.</title>
        <authorList>
            <person name="Chen L."/>
        </authorList>
    </citation>
    <scope>NUCLEOTIDE SEQUENCE [LARGE SCALE GENOMIC DNA]</scope>
    <source>
        <strain evidence="9 10">HQA918</strain>
    </source>
</reference>
<evidence type="ECO:0000259" key="7">
    <source>
        <dbReference type="Pfam" id="PF00728"/>
    </source>
</evidence>
<evidence type="ECO:0000313" key="9">
    <source>
        <dbReference type="EMBL" id="PCE64936.1"/>
    </source>
</evidence>
<dbReference type="PIRSF" id="PIRSF001093">
    <property type="entry name" value="B-hxosamndse_ab_euk"/>
    <property type="match status" value="1"/>
</dbReference>
<evidence type="ECO:0000259" key="8">
    <source>
        <dbReference type="Pfam" id="PF02838"/>
    </source>
</evidence>
<dbReference type="Pfam" id="PF00728">
    <property type="entry name" value="Glyco_hydro_20"/>
    <property type="match status" value="1"/>
</dbReference>
<dbReference type="GO" id="GO:0004563">
    <property type="term" value="F:beta-N-acetylhexosaminidase activity"/>
    <property type="evidence" value="ECO:0007669"/>
    <property type="project" value="UniProtKB-EC"/>
</dbReference>
<dbReference type="Gene3D" id="3.20.20.80">
    <property type="entry name" value="Glycosidases"/>
    <property type="match status" value="1"/>
</dbReference>
<dbReference type="Pfam" id="PF02838">
    <property type="entry name" value="Glyco_hydro_20b"/>
    <property type="match status" value="1"/>
</dbReference>
<dbReference type="EC" id="3.2.1.52" evidence="3"/>
<feature type="domain" description="Beta-hexosaminidase bacterial type N-terminal" evidence="8">
    <location>
        <begin position="40"/>
        <end position="174"/>
    </location>
</feature>
<dbReference type="InterPro" id="IPR015883">
    <property type="entry name" value="Glyco_hydro_20_cat"/>
</dbReference>
<dbReference type="OrthoDB" id="9763537at2"/>
<protein>
    <recommendedName>
        <fullName evidence="3">beta-N-acetylhexosaminidase</fullName>
        <ecNumber evidence="3">3.2.1.52</ecNumber>
    </recommendedName>
</protein>
<dbReference type="PANTHER" id="PTHR22600">
    <property type="entry name" value="BETA-HEXOSAMINIDASE"/>
    <property type="match status" value="1"/>
</dbReference>
<evidence type="ECO:0000256" key="4">
    <source>
        <dbReference type="ARBA" id="ARBA00022801"/>
    </source>
</evidence>
<dbReference type="SUPFAM" id="SSF55545">
    <property type="entry name" value="beta-N-acetylhexosaminidase-like domain"/>
    <property type="match status" value="1"/>
</dbReference>
<evidence type="ECO:0000256" key="2">
    <source>
        <dbReference type="ARBA" id="ARBA00006285"/>
    </source>
</evidence>
<organism evidence="9 10">
    <name type="scientific">Sediminicola luteus</name>
    <dbReference type="NCBI Taxonomy" id="319238"/>
    <lineage>
        <taxon>Bacteria</taxon>
        <taxon>Pseudomonadati</taxon>
        <taxon>Bacteroidota</taxon>
        <taxon>Flavobacteriia</taxon>
        <taxon>Flavobacteriales</taxon>
        <taxon>Flavobacteriaceae</taxon>
        <taxon>Sediminicola</taxon>
    </lineage>
</organism>
<gene>
    <name evidence="9" type="ORF">B7P33_07190</name>
</gene>
<evidence type="ECO:0000256" key="5">
    <source>
        <dbReference type="ARBA" id="ARBA00023295"/>
    </source>
</evidence>
<dbReference type="PANTHER" id="PTHR22600:SF57">
    <property type="entry name" value="BETA-N-ACETYLHEXOSAMINIDASE"/>
    <property type="match status" value="1"/>
</dbReference>
<sequence>MNYKTITTQLLAGSLLLGFVACGEKKVPLNFPKTDLSAEAIIPKPVKTVPTHSAFGLDGQTAIYTSQTDGSFAEVGSYLAETIKNTTALQLDVNQTAEATAERIIYINKAESADIANAEGYQLYITQDSIILNASDAAGAFRGVQTLRQILPEVSNDTITDHPLWLVPTGKIEDAPAFGYRGAMLDVSRHFFSVEDVKKYLDMMAYYKLNTLHLHLTDDQGWRIEIKKWPKLTEVGGATEVGGGEGGYYTQEDYKEIIAYAAARHILVIPEVDMPGHTNAASLSYPFLNGNGKALKPYTGTQVGFSTFDTRKEETYAFIDDVIGEIAAITPGPYFHVGGDESHVTKKKDFLYFIERVQKLVSKHDKTLVGWDETVQANIDPSAVIQIWRPTHTANALKAAEKGNKVILSPAHKAYLDMKYDSLSKHGLTWAAEIPVDSAYQWHPETIVKDLPRESILGIEAPLWAETITNISELEYLAFPRLIGYAELGWTEMEQRDWEDYRKRLAAHTQFLNDNNVNFYRTKLVDWQE</sequence>
<dbReference type="SUPFAM" id="SSF51445">
    <property type="entry name" value="(Trans)glycosidases"/>
    <property type="match status" value="1"/>
</dbReference>
<proteinExistence type="inferred from homology"/>
<dbReference type="GO" id="GO:0030203">
    <property type="term" value="P:glycosaminoglycan metabolic process"/>
    <property type="evidence" value="ECO:0007669"/>
    <property type="project" value="TreeGrafter"/>
</dbReference>
<dbReference type="AlphaFoldDB" id="A0A2A4GAC6"/>